<evidence type="ECO:0000313" key="9">
    <source>
        <dbReference type="Proteomes" id="UP001262754"/>
    </source>
</evidence>
<comment type="subcellular location">
    <subcellularLocation>
        <location evidence="7">Cell membrane</location>
    </subcellularLocation>
    <subcellularLocation>
        <location evidence="7">Bacterial flagellum basal body</location>
    </subcellularLocation>
</comment>
<protein>
    <recommendedName>
        <fullName evidence="7">Flagellar protein</fullName>
    </recommendedName>
</protein>
<evidence type="ECO:0000256" key="5">
    <source>
        <dbReference type="ARBA" id="ARBA00023143"/>
    </source>
</evidence>
<evidence type="ECO:0000313" key="8">
    <source>
        <dbReference type="EMBL" id="MDR6532540.1"/>
    </source>
</evidence>
<name>A0ABU1N271_9CAUL</name>
<evidence type="ECO:0000256" key="3">
    <source>
        <dbReference type="ARBA" id="ARBA00022989"/>
    </source>
</evidence>
<evidence type="ECO:0000256" key="7">
    <source>
        <dbReference type="RuleBase" id="RU362064"/>
    </source>
</evidence>
<keyword evidence="9" id="KW-1185">Reference proteome</keyword>
<keyword evidence="1 7" id="KW-1003">Cell membrane</keyword>
<comment type="caution">
    <text evidence="8">The sequence shown here is derived from an EMBL/GenBank/DDBJ whole genome shotgun (WGS) entry which is preliminary data.</text>
</comment>
<sequence length="126" mass="13845">MNLASALLELLTVAVALAIVLGLAFFSLKLLKRLQAGAPSDDQIRYLRALPVGQRERLTLVAYRDEVFLLGVTAGQITVLDRRTRTAEELAAEATAAELARRRAAQPSMAMRQLIGKTLARERPDF</sequence>
<evidence type="ECO:0000256" key="2">
    <source>
        <dbReference type="ARBA" id="ARBA00022692"/>
    </source>
</evidence>
<keyword evidence="3 7" id="KW-1133">Transmembrane helix</keyword>
<keyword evidence="4 7" id="KW-0472">Membrane</keyword>
<dbReference type="Pfam" id="PF04347">
    <property type="entry name" value="FliO"/>
    <property type="match status" value="1"/>
</dbReference>
<keyword evidence="8" id="KW-0966">Cell projection</keyword>
<dbReference type="Proteomes" id="UP001262754">
    <property type="component" value="Unassembled WGS sequence"/>
</dbReference>
<dbReference type="InterPro" id="IPR022781">
    <property type="entry name" value="Flagellar_biosynth_FliO"/>
</dbReference>
<evidence type="ECO:0000256" key="4">
    <source>
        <dbReference type="ARBA" id="ARBA00023136"/>
    </source>
</evidence>
<dbReference type="PANTHER" id="PTHR38766:SF1">
    <property type="entry name" value="FLAGELLAR PROTEIN FLIO"/>
    <property type="match status" value="1"/>
</dbReference>
<dbReference type="NCBIfam" id="TIGR03500">
    <property type="entry name" value="FliO_TIGR"/>
    <property type="match status" value="1"/>
</dbReference>
<dbReference type="EMBL" id="JAVDRL010000009">
    <property type="protein sequence ID" value="MDR6532540.1"/>
    <property type="molecule type" value="Genomic_DNA"/>
</dbReference>
<dbReference type="PANTHER" id="PTHR38766">
    <property type="entry name" value="FLAGELLAR PROTEIN FLIO"/>
    <property type="match status" value="1"/>
</dbReference>
<proteinExistence type="inferred from homology"/>
<comment type="similarity">
    <text evidence="6 7">Belongs to the FliO/MopB family.</text>
</comment>
<reference evidence="8 9" key="1">
    <citation type="submission" date="2023-07" db="EMBL/GenBank/DDBJ databases">
        <title>Sorghum-associated microbial communities from plants grown in Nebraska, USA.</title>
        <authorList>
            <person name="Schachtman D."/>
        </authorList>
    </citation>
    <scope>NUCLEOTIDE SEQUENCE [LARGE SCALE GENOMIC DNA]</scope>
    <source>
        <strain evidence="8 9">DS2154</strain>
    </source>
</reference>
<feature type="transmembrane region" description="Helical" evidence="7">
    <location>
        <begin position="6"/>
        <end position="26"/>
    </location>
</feature>
<dbReference type="InterPro" id="IPR052205">
    <property type="entry name" value="FliO/MopB"/>
</dbReference>
<keyword evidence="5 7" id="KW-0975">Bacterial flagellum</keyword>
<keyword evidence="8" id="KW-0969">Cilium</keyword>
<gene>
    <name evidence="8" type="ORF">J2800_003298</name>
</gene>
<organism evidence="8 9">
    <name type="scientific">Caulobacter rhizosphaerae</name>
    <dbReference type="NCBI Taxonomy" id="2010972"/>
    <lineage>
        <taxon>Bacteria</taxon>
        <taxon>Pseudomonadati</taxon>
        <taxon>Pseudomonadota</taxon>
        <taxon>Alphaproteobacteria</taxon>
        <taxon>Caulobacterales</taxon>
        <taxon>Caulobacteraceae</taxon>
        <taxon>Caulobacter</taxon>
    </lineage>
</organism>
<keyword evidence="8" id="KW-0282">Flagellum</keyword>
<dbReference type="RefSeq" id="WP_082564596.1">
    <property type="nucleotide sequence ID" value="NZ_JAVDRL010000009.1"/>
</dbReference>
<accession>A0ABU1N271</accession>
<evidence type="ECO:0000256" key="1">
    <source>
        <dbReference type="ARBA" id="ARBA00022475"/>
    </source>
</evidence>
<evidence type="ECO:0000256" key="6">
    <source>
        <dbReference type="ARBA" id="ARBA00037937"/>
    </source>
</evidence>
<keyword evidence="2 7" id="KW-0812">Transmembrane</keyword>